<dbReference type="InterPro" id="IPR045148">
    <property type="entry name" value="TCRG1-like"/>
</dbReference>
<feature type="domain" description="FF" evidence="4">
    <location>
        <begin position="572"/>
        <end position="626"/>
    </location>
</feature>
<feature type="compositionally biased region" description="Polar residues" evidence="2">
    <location>
        <begin position="320"/>
        <end position="337"/>
    </location>
</feature>
<dbReference type="InterPro" id="IPR036020">
    <property type="entry name" value="WW_dom_sf"/>
</dbReference>
<feature type="compositionally biased region" description="Low complexity" evidence="2">
    <location>
        <begin position="1"/>
        <end position="30"/>
    </location>
</feature>
<dbReference type="FunFam" id="1.10.10.440:FF:000020">
    <property type="entry name" value="Pre-mRNA-processing protein 40C"/>
    <property type="match status" value="1"/>
</dbReference>
<dbReference type="AlphaFoldDB" id="A0AAV0J768"/>
<gene>
    <name evidence="5" type="ORF">LITE_LOCUS12786</name>
</gene>
<keyword evidence="6" id="KW-1185">Reference proteome</keyword>
<feature type="compositionally biased region" description="Basic and acidic residues" evidence="2">
    <location>
        <begin position="408"/>
        <end position="417"/>
    </location>
</feature>
<dbReference type="FunFam" id="1.10.10.440:FF:000030">
    <property type="entry name" value="Pre-mRNA-processing protein 40C"/>
    <property type="match status" value="1"/>
</dbReference>
<feature type="domain" description="WW" evidence="3">
    <location>
        <begin position="213"/>
        <end position="246"/>
    </location>
</feature>
<dbReference type="SUPFAM" id="SSF51045">
    <property type="entry name" value="WW domain"/>
    <property type="match status" value="2"/>
</dbReference>
<dbReference type="SMART" id="SM00456">
    <property type="entry name" value="WW"/>
    <property type="match status" value="2"/>
</dbReference>
<dbReference type="GO" id="GO:0070063">
    <property type="term" value="F:RNA polymerase binding"/>
    <property type="evidence" value="ECO:0007669"/>
    <property type="project" value="InterPro"/>
</dbReference>
<dbReference type="PANTHER" id="PTHR15377">
    <property type="entry name" value="TRANSCRIPTION ELONGATION REGULATOR 1"/>
    <property type="match status" value="1"/>
</dbReference>
<feature type="compositionally biased region" description="Polar residues" evidence="2">
    <location>
        <begin position="369"/>
        <end position="393"/>
    </location>
</feature>
<feature type="region of interest" description="Disordered" evidence="2">
    <location>
        <begin position="696"/>
        <end position="719"/>
    </location>
</feature>
<feature type="compositionally biased region" description="Basic and acidic residues" evidence="2">
    <location>
        <begin position="700"/>
        <end position="719"/>
    </location>
</feature>
<keyword evidence="1" id="KW-0677">Repeat</keyword>
<comment type="caution">
    <text evidence="5">The sequence shown here is derived from an EMBL/GenBank/DDBJ whole genome shotgun (WGS) entry which is preliminary data.</text>
</comment>
<evidence type="ECO:0000256" key="1">
    <source>
        <dbReference type="ARBA" id="ARBA00022737"/>
    </source>
</evidence>
<evidence type="ECO:0000259" key="3">
    <source>
        <dbReference type="PROSITE" id="PS50020"/>
    </source>
</evidence>
<dbReference type="InterPro" id="IPR001202">
    <property type="entry name" value="WW_dom"/>
</dbReference>
<evidence type="ECO:0000256" key="2">
    <source>
        <dbReference type="SAM" id="MobiDB-lite"/>
    </source>
</evidence>
<feature type="domain" description="FF" evidence="4">
    <location>
        <begin position="675"/>
        <end position="732"/>
    </location>
</feature>
<feature type="domain" description="WW" evidence="3">
    <location>
        <begin position="271"/>
        <end position="298"/>
    </location>
</feature>
<feature type="compositionally biased region" description="Polar residues" evidence="2">
    <location>
        <begin position="174"/>
        <end position="190"/>
    </location>
</feature>
<dbReference type="Pfam" id="PF00397">
    <property type="entry name" value="WW"/>
    <property type="match status" value="1"/>
</dbReference>
<dbReference type="SMART" id="SM00441">
    <property type="entry name" value="FF"/>
    <property type="match status" value="4"/>
</dbReference>
<feature type="region of interest" description="Disordered" evidence="2">
    <location>
        <begin position="315"/>
        <end position="337"/>
    </location>
</feature>
<reference evidence="5" key="1">
    <citation type="submission" date="2022-08" db="EMBL/GenBank/DDBJ databases">
        <authorList>
            <person name="Gutierrez-Valencia J."/>
        </authorList>
    </citation>
    <scope>NUCLEOTIDE SEQUENCE</scope>
</reference>
<evidence type="ECO:0000313" key="6">
    <source>
        <dbReference type="Proteomes" id="UP001154282"/>
    </source>
</evidence>
<feature type="region of interest" description="Disordered" evidence="2">
    <location>
        <begin position="369"/>
        <end position="436"/>
    </location>
</feature>
<feature type="region of interest" description="Disordered" evidence="2">
    <location>
        <begin position="174"/>
        <end position="198"/>
    </location>
</feature>
<sequence>MNVSSSPAFSSLTSPALPLSTPSSSASSLSDLVPGNHGAGVSMSIPPSPIDPAASSIVQQRPAAAGLPPPGAVITQQMYPGFPSFQPPPMAAPAAAPPPQGIWLQPMPQQVPGMMRPQPPFLPYAPPAVFPSGHFPLPGPGNPNLNPRPFPGVLPVPSMGVNFHMVPPPATLPTASSQQFVRPPGTQTELTPPGIESNRHSLDPDMKGNGAPNEASDAWTAHKTDTGVTYYYNAVSRVSTYEKPPGFKSESDRVAGQPLPVSMENLAGTHWALVTTNDGKKYYYNNITKVSSWQVPNEVVEWRKKQDDVLKEQAMPAPQANVSTDTGSTTVSLSTPAITTGGRDALALRGTSMPGTSSALDLIKKKLQDSGSPVTSSLAPVSSGVPTSESNGSKAVEAATAKGMPSESSKDKLKDTNEDGNMSDSSSDTEEDNGPTKEECIVQFKEMLKERGVAPFSKWEKELPKIVFDPRFKAIPSHSARRSLFEHYVKTRAEEERKEKRAAQKAAVDGFKQLLEEASEDIDQYTDYYTFRKKWGNDPRFEALDRKDREHLLNERVLNLRKAAREKAQAERSAVAAGFKSMLRERGDITVHSRWSRVKDSLRNDPRYKTIKHEDREALFNEYLSDLKAADQEAEREMKAKRDEQERLKERERELRKRKEREEQEMDRVRLKVRRKEATSSFQALLVETIKDPQASWTESKTRLEKDPQGRATHPDLDPSETERLFREHVKMLQERCVQDYKALLAEVITVEAAADKMEDGKTVLDSWSTAKRLLKADPRYNKIHRKERESLWRRHADEMIEEAKSRSK</sequence>
<dbReference type="InterPro" id="IPR002713">
    <property type="entry name" value="FF_domain"/>
</dbReference>
<dbReference type="FunFam" id="1.10.10.440:FF:000021">
    <property type="entry name" value="pre-mRNA-processing protein 40C isoform X1"/>
    <property type="match status" value="1"/>
</dbReference>
<feature type="domain" description="FF" evidence="4">
    <location>
        <begin position="504"/>
        <end position="559"/>
    </location>
</feature>
<dbReference type="GO" id="GO:0005634">
    <property type="term" value="C:nucleus"/>
    <property type="evidence" value="ECO:0007669"/>
    <property type="project" value="TreeGrafter"/>
</dbReference>
<dbReference type="Proteomes" id="UP001154282">
    <property type="component" value="Unassembled WGS sequence"/>
</dbReference>
<dbReference type="EMBL" id="CAMGYJ010000004">
    <property type="protein sequence ID" value="CAI0405139.1"/>
    <property type="molecule type" value="Genomic_DNA"/>
</dbReference>
<dbReference type="Pfam" id="PF01846">
    <property type="entry name" value="FF"/>
    <property type="match status" value="5"/>
</dbReference>
<evidence type="ECO:0000259" key="4">
    <source>
        <dbReference type="PROSITE" id="PS51676"/>
    </source>
</evidence>
<feature type="region of interest" description="Disordered" evidence="2">
    <location>
        <begin position="634"/>
        <end position="663"/>
    </location>
</feature>
<feature type="region of interest" description="Disordered" evidence="2">
    <location>
        <begin position="1"/>
        <end position="66"/>
    </location>
</feature>
<evidence type="ECO:0000313" key="5">
    <source>
        <dbReference type="EMBL" id="CAI0405139.1"/>
    </source>
</evidence>
<dbReference type="CDD" id="cd00201">
    <property type="entry name" value="WW"/>
    <property type="match status" value="2"/>
</dbReference>
<dbReference type="SUPFAM" id="SSF81698">
    <property type="entry name" value="FF domain"/>
    <property type="match status" value="5"/>
</dbReference>
<dbReference type="Gene3D" id="1.10.10.440">
    <property type="entry name" value="FF domain"/>
    <property type="match status" value="5"/>
</dbReference>
<dbReference type="PROSITE" id="PS50020">
    <property type="entry name" value="WW_DOMAIN_2"/>
    <property type="match status" value="2"/>
</dbReference>
<feature type="compositionally biased region" description="Low complexity" evidence="2">
    <location>
        <begin position="51"/>
        <end position="66"/>
    </location>
</feature>
<organism evidence="5 6">
    <name type="scientific">Linum tenue</name>
    <dbReference type="NCBI Taxonomy" id="586396"/>
    <lineage>
        <taxon>Eukaryota</taxon>
        <taxon>Viridiplantae</taxon>
        <taxon>Streptophyta</taxon>
        <taxon>Embryophyta</taxon>
        <taxon>Tracheophyta</taxon>
        <taxon>Spermatophyta</taxon>
        <taxon>Magnoliopsida</taxon>
        <taxon>eudicotyledons</taxon>
        <taxon>Gunneridae</taxon>
        <taxon>Pentapetalae</taxon>
        <taxon>rosids</taxon>
        <taxon>fabids</taxon>
        <taxon>Malpighiales</taxon>
        <taxon>Linaceae</taxon>
        <taxon>Linum</taxon>
    </lineage>
</organism>
<protein>
    <recommendedName>
        <fullName evidence="7">Pre-mRNA-processing protein 40C</fullName>
    </recommendedName>
</protein>
<accession>A0AAV0J768</accession>
<dbReference type="PROSITE" id="PS01159">
    <property type="entry name" value="WW_DOMAIN_1"/>
    <property type="match status" value="2"/>
</dbReference>
<name>A0AAV0J768_9ROSI</name>
<dbReference type="PROSITE" id="PS51676">
    <property type="entry name" value="FF"/>
    <property type="match status" value="4"/>
</dbReference>
<dbReference type="PANTHER" id="PTHR15377:SF3">
    <property type="entry name" value="WW DOMAIN-CONTAINING PROTEIN"/>
    <property type="match status" value="1"/>
</dbReference>
<dbReference type="FunFam" id="1.10.10.440:FF:000028">
    <property type="entry name" value="Pre-mRNA-processing protein 40C"/>
    <property type="match status" value="1"/>
</dbReference>
<dbReference type="Gene3D" id="2.20.70.10">
    <property type="match status" value="2"/>
</dbReference>
<dbReference type="InterPro" id="IPR036517">
    <property type="entry name" value="FF_domain_sf"/>
</dbReference>
<feature type="domain" description="FF" evidence="4">
    <location>
        <begin position="437"/>
        <end position="491"/>
    </location>
</feature>
<evidence type="ECO:0008006" key="7">
    <source>
        <dbReference type="Google" id="ProtNLM"/>
    </source>
</evidence>
<dbReference type="GO" id="GO:0003712">
    <property type="term" value="F:transcription coregulator activity"/>
    <property type="evidence" value="ECO:0007669"/>
    <property type="project" value="TreeGrafter"/>
</dbReference>
<proteinExistence type="predicted"/>